<organism evidence="1 2">
    <name type="scientific">Caerostris darwini</name>
    <dbReference type="NCBI Taxonomy" id="1538125"/>
    <lineage>
        <taxon>Eukaryota</taxon>
        <taxon>Metazoa</taxon>
        <taxon>Ecdysozoa</taxon>
        <taxon>Arthropoda</taxon>
        <taxon>Chelicerata</taxon>
        <taxon>Arachnida</taxon>
        <taxon>Araneae</taxon>
        <taxon>Araneomorphae</taxon>
        <taxon>Entelegynae</taxon>
        <taxon>Araneoidea</taxon>
        <taxon>Araneidae</taxon>
        <taxon>Caerostris</taxon>
    </lineage>
</organism>
<reference evidence="1 2" key="1">
    <citation type="submission" date="2021-06" db="EMBL/GenBank/DDBJ databases">
        <title>Caerostris darwini draft genome.</title>
        <authorList>
            <person name="Kono N."/>
            <person name="Arakawa K."/>
        </authorList>
    </citation>
    <scope>NUCLEOTIDE SEQUENCE [LARGE SCALE GENOMIC DNA]</scope>
</reference>
<keyword evidence="2" id="KW-1185">Reference proteome</keyword>
<accession>A0AAV4PIJ9</accession>
<dbReference type="Proteomes" id="UP001054837">
    <property type="component" value="Unassembled WGS sequence"/>
</dbReference>
<sequence>MCAAFNPNFLHPIDWSSIVPKSLNECPEGKEFQAVNFPNECKLIVGSKQRGMLVPLEVVHNALQHNHDSSGTSFITPSQIFSRNLRVTLPCL</sequence>
<comment type="caution">
    <text evidence="1">The sequence shown here is derived from an EMBL/GenBank/DDBJ whole genome shotgun (WGS) entry which is preliminary data.</text>
</comment>
<evidence type="ECO:0000313" key="1">
    <source>
        <dbReference type="EMBL" id="GIX95714.1"/>
    </source>
</evidence>
<name>A0AAV4PIJ9_9ARAC</name>
<dbReference type="AlphaFoldDB" id="A0AAV4PIJ9"/>
<dbReference type="EMBL" id="BPLQ01002793">
    <property type="protein sequence ID" value="GIX95714.1"/>
    <property type="molecule type" value="Genomic_DNA"/>
</dbReference>
<proteinExistence type="predicted"/>
<evidence type="ECO:0000313" key="2">
    <source>
        <dbReference type="Proteomes" id="UP001054837"/>
    </source>
</evidence>
<gene>
    <name evidence="1" type="ORF">CDAR_3541</name>
</gene>
<protein>
    <submittedName>
        <fullName evidence="1">Uncharacterized protein</fullName>
    </submittedName>
</protein>